<dbReference type="GO" id="GO:0004519">
    <property type="term" value="F:endonuclease activity"/>
    <property type="evidence" value="ECO:0007669"/>
    <property type="project" value="UniProtKB-KW"/>
</dbReference>
<name>A0ABT1ZE86_9MICO</name>
<feature type="transmembrane region" description="Helical" evidence="1">
    <location>
        <begin position="69"/>
        <end position="90"/>
    </location>
</feature>
<keyword evidence="4" id="KW-1185">Reference proteome</keyword>
<evidence type="ECO:0000313" key="4">
    <source>
        <dbReference type="Proteomes" id="UP001205337"/>
    </source>
</evidence>
<evidence type="ECO:0000259" key="2">
    <source>
        <dbReference type="Pfam" id="PF03372"/>
    </source>
</evidence>
<dbReference type="EMBL" id="JANTHX010000005">
    <property type="protein sequence ID" value="MCS0499018.1"/>
    <property type="molecule type" value="Genomic_DNA"/>
</dbReference>
<keyword evidence="3" id="KW-0540">Nuclease</keyword>
<dbReference type="Pfam" id="PF03372">
    <property type="entry name" value="Exo_endo_phos"/>
    <property type="match status" value="1"/>
</dbReference>
<evidence type="ECO:0000256" key="1">
    <source>
        <dbReference type="SAM" id="Phobius"/>
    </source>
</evidence>
<feature type="domain" description="Endonuclease/exonuclease/phosphatase" evidence="2">
    <location>
        <begin position="109"/>
        <end position="326"/>
    </location>
</feature>
<comment type="caution">
    <text evidence="3">The sequence shown here is derived from an EMBL/GenBank/DDBJ whole genome shotgun (WGS) entry which is preliminary data.</text>
</comment>
<reference evidence="3 4" key="1">
    <citation type="submission" date="2022-08" db="EMBL/GenBank/DDBJ databases">
        <authorList>
            <person name="Li F."/>
        </authorList>
    </citation>
    <scope>NUCLEOTIDE SEQUENCE [LARGE SCALE GENOMIC DNA]</scope>
    <source>
        <strain evidence="3 4">10F1B-8-1</strain>
    </source>
</reference>
<keyword evidence="1" id="KW-0472">Membrane</keyword>
<dbReference type="Proteomes" id="UP001205337">
    <property type="component" value="Unassembled WGS sequence"/>
</dbReference>
<keyword evidence="3" id="KW-0255">Endonuclease</keyword>
<organism evidence="3 4">
    <name type="scientific">Protaetiibacter mangrovi</name>
    <dbReference type="NCBI Taxonomy" id="2970926"/>
    <lineage>
        <taxon>Bacteria</taxon>
        <taxon>Bacillati</taxon>
        <taxon>Actinomycetota</taxon>
        <taxon>Actinomycetes</taxon>
        <taxon>Micrococcales</taxon>
        <taxon>Microbacteriaceae</taxon>
        <taxon>Protaetiibacter</taxon>
    </lineage>
</organism>
<feature type="transmembrane region" description="Helical" evidence="1">
    <location>
        <begin position="44"/>
        <end position="64"/>
    </location>
</feature>
<evidence type="ECO:0000313" key="3">
    <source>
        <dbReference type="EMBL" id="MCS0499018.1"/>
    </source>
</evidence>
<dbReference type="Gene3D" id="3.60.10.10">
    <property type="entry name" value="Endonuclease/exonuclease/phosphatase"/>
    <property type="match status" value="1"/>
</dbReference>
<dbReference type="PROSITE" id="PS51257">
    <property type="entry name" value="PROKAR_LIPOPROTEIN"/>
    <property type="match status" value="1"/>
</dbReference>
<dbReference type="SUPFAM" id="SSF56219">
    <property type="entry name" value="DNase I-like"/>
    <property type="match status" value="1"/>
</dbReference>
<gene>
    <name evidence="3" type="ORF">NUH29_05565</name>
</gene>
<accession>A0ABT1ZE86</accession>
<protein>
    <submittedName>
        <fullName evidence="3">Endonuclease/exonuclease/phosphatase family protein</fullName>
    </submittedName>
</protein>
<dbReference type="InterPro" id="IPR005135">
    <property type="entry name" value="Endo/exonuclease/phosphatase"/>
</dbReference>
<sequence>MIGRLLAAAVTLAVAALLLAACWPQLFGLEQVFGVAQLVSLRGLAALVAVLAGVLLTLFALLLYRIRRFLAGLAVLLLVFGVVTTGVLAVRGVGGGAFQTTASGDLIVLSWNTLGDAPGPDAIAGLAIDQGADVVALPETSHEAGVAVQALLAVAGHPMQLVDRQLDTISKARSTVLLISTELGEYRRDDDAGTTPTLPSVVAVPVDGTGPTIVAAHPVAPVPGEMDNWRDGLAWLAERCADADADVVVAGDLNSTLDHWAHLGSDAGIGACDDVARAVGAAALGTWPAIMPPLLGSPIDHVLATSAWQPIGFRVIESLDGSGSDHRPVVAQLRPDPGS</sequence>
<keyword evidence="1" id="KW-0812">Transmembrane</keyword>
<dbReference type="RefSeq" id="WP_258798037.1">
    <property type="nucleotide sequence ID" value="NZ_JANTHX010000005.1"/>
</dbReference>
<keyword evidence="3" id="KW-0378">Hydrolase</keyword>
<keyword evidence="1" id="KW-1133">Transmembrane helix</keyword>
<dbReference type="InterPro" id="IPR036691">
    <property type="entry name" value="Endo/exonu/phosph_ase_sf"/>
</dbReference>
<proteinExistence type="predicted"/>